<evidence type="ECO:0000313" key="14">
    <source>
        <dbReference type="EMBL" id="EXU60889.1"/>
    </source>
</evidence>
<dbReference type="InterPro" id="IPR006700">
    <property type="entry name" value="RsmE"/>
</dbReference>
<dbReference type="SUPFAM" id="SSF75217">
    <property type="entry name" value="alpha/beta knot"/>
    <property type="match status" value="1"/>
</dbReference>
<feature type="domain" description="Ribosomal RNA small subunit methyltransferase E methyltransferase" evidence="13">
    <location>
        <begin position="66"/>
        <end position="222"/>
    </location>
</feature>
<evidence type="ECO:0000313" key="15">
    <source>
        <dbReference type="Proteomes" id="UP000020977"/>
    </source>
</evidence>
<dbReference type="EC" id="2.1.1.193" evidence="3 12"/>
<evidence type="ECO:0000256" key="7">
    <source>
        <dbReference type="ARBA" id="ARBA00022603"/>
    </source>
</evidence>
<dbReference type="RefSeq" id="WP_044284437.1">
    <property type="nucleotide sequence ID" value="NZ_JFAD01000033.1"/>
</dbReference>
<dbReference type="Proteomes" id="UP000020977">
    <property type="component" value="Unassembled WGS sequence"/>
</dbReference>
<dbReference type="NCBIfam" id="NF008701">
    <property type="entry name" value="PRK11713.5-5"/>
    <property type="match status" value="1"/>
</dbReference>
<dbReference type="PANTHER" id="PTHR30027">
    <property type="entry name" value="RIBOSOMAL RNA SMALL SUBUNIT METHYLTRANSFERASE E"/>
    <property type="match status" value="1"/>
</dbReference>
<evidence type="ECO:0000256" key="8">
    <source>
        <dbReference type="ARBA" id="ARBA00022679"/>
    </source>
</evidence>
<dbReference type="Pfam" id="PF04452">
    <property type="entry name" value="Methyltrans_RNA"/>
    <property type="match status" value="1"/>
</dbReference>
<evidence type="ECO:0000256" key="10">
    <source>
        <dbReference type="ARBA" id="ARBA00025699"/>
    </source>
</evidence>
<comment type="catalytic activity">
    <reaction evidence="11 12">
        <text>uridine(1498) in 16S rRNA + S-adenosyl-L-methionine = N(3)-methyluridine(1498) in 16S rRNA + S-adenosyl-L-homocysteine + H(+)</text>
        <dbReference type="Rhea" id="RHEA:42920"/>
        <dbReference type="Rhea" id="RHEA-COMP:10283"/>
        <dbReference type="Rhea" id="RHEA-COMP:10284"/>
        <dbReference type="ChEBI" id="CHEBI:15378"/>
        <dbReference type="ChEBI" id="CHEBI:57856"/>
        <dbReference type="ChEBI" id="CHEBI:59789"/>
        <dbReference type="ChEBI" id="CHEBI:65315"/>
        <dbReference type="ChEBI" id="CHEBI:74502"/>
        <dbReference type="EC" id="2.1.1.193"/>
    </reaction>
</comment>
<gene>
    <name evidence="14" type="primary">rsmE</name>
    <name evidence="14" type="ORF">MOVI_6190</name>
</gene>
<evidence type="ECO:0000256" key="6">
    <source>
        <dbReference type="ARBA" id="ARBA00022552"/>
    </source>
</evidence>
<dbReference type="GO" id="GO:0005737">
    <property type="term" value="C:cytoplasm"/>
    <property type="evidence" value="ECO:0007669"/>
    <property type="project" value="UniProtKB-SubCell"/>
</dbReference>
<evidence type="ECO:0000256" key="9">
    <source>
        <dbReference type="ARBA" id="ARBA00022691"/>
    </source>
</evidence>
<dbReference type="PANTHER" id="PTHR30027:SF3">
    <property type="entry name" value="16S RRNA (URACIL(1498)-N(3))-METHYLTRANSFERASE"/>
    <property type="match status" value="1"/>
</dbReference>
<keyword evidence="9 12" id="KW-0949">S-adenosyl-L-methionine</keyword>
<accession>A0A014L5Z3</accession>
<evidence type="ECO:0000256" key="12">
    <source>
        <dbReference type="PIRNR" id="PIRNR015601"/>
    </source>
</evidence>
<dbReference type="CDD" id="cd18084">
    <property type="entry name" value="RsmE-like"/>
    <property type="match status" value="1"/>
</dbReference>
<comment type="subcellular location">
    <subcellularLocation>
        <location evidence="1 12">Cytoplasm</location>
    </subcellularLocation>
</comment>
<dbReference type="PATRIC" id="fig|1188239.3.peg.1480"/>
<name>A0A014L5Z3_9BACT</name>
<sequence length="227" mass="26286">MFRFFVSEKQENFFILDDLNLNHIKVVRIKNENFICVYKGEFYLTKLVQNSNKAEIIKKLELNNEPKNKVILALAILKTKSFEFAIQKAVEIGVSEIWPFFSKNVSQKLEGDLRKKLKRWEQICLHSAQQSFRNLIPKINLPVNYSDILKNSSNFSQKLIAFECEKNQTKIDESQNDTIIIIGPEGGFDESEIDLAQKFDFKVVSLGKRILRSETAAIFLLSKCIND</sequence>
<dbReference type="AlphaFoldDB" id="A0A014L5Z3"/>
<evidence type="ECO:0000256" key="1">
    <source>
        <dbReference type="ARBA" id="ARBA00004496"/>
    </source>
</evidence>
<dbReference type="Gene3D" id="2.40.240.20">
    <property type="entry name" value="Hypothetical PUA domain-like, domain 1"/>
    <property type="match status" value="1"/>
</dbReference>
<comment type="caution">
    <text evidence="14">The sequence shown here is derived from an EMBL/GenBank/DDBJ whole genome shotgun (WGS) entry which is preliminary data.</text>
</comment>
<protein>
    <recommendedName>
        <fullName evidence="4 12">Ribosomal RNA small subunit methyltransferase E</fullName>
        <ecNumber evidence="3 12">2.1.1.193</ecNumber>
    </recommendedName>
</protein>
<dbReference type="GO" id="GO:0070042">
    <property type="term" value="F:rRNA (uridine-N3-)-methyltransferase activity"/>
    <property type="evidence" value="ECO:0007669"/>
    <property type="project" value="TreeGrafter"/>
</dbReference>
<dbReference type="GO" id="GO:0070475">
    <property type="term" value="P:rRNA base methylation"/>
    <property type="evidence" value="ECO:0007669"/>
    <property type="project" value="TreeGrafter"/>
</dbReference>
<evidence type="ECO:0000259" key="13">
    <source>
        <dbReference type="Pfam" id="PF04452"/>
    </source>
</evidence>
<evidence type="ECO:0000256" key="11">
    <source>
        <dbReference type="ARBA" id="ARBA00047944"/>
    </source>
</evidence>
<evidence type="ECO:0000256" key="2">
    <source>
        <dbReference type="ARBA" id="ARBA00005528"/>
    </source>
</evidence>
<keyword evidence="7 12" id="KW-0489">Methyltransferase</keyword>
<dbReference type="STRING" id="1188239.MOVI_6190"/>
<dbReference type="InterPro" id="IPR029026">
    <property type="entry name" value="tRNA_m1G_MTases_N"/>
</dbReference>
<dbReference type="InterPro" id="IPR029028">
    <property type="entry name" value="Alpha/beta_knot_MTases"/>
</dbReference>
<keyword evidence="6 12" id="KW-0698">rRNA processing</keyword>
<comment type="similarity">
    <text evidence="2 12">Belongs to the RNA methyltransferase RsmE family.</text>
</comment>
<dbReference type="EMBL" id="JFAD01000033">
    <property type="protein sequence ID" value="EXU60889.1"/>
    <property type="molecule type" value="Genomic_DNA"/>
</dbReference>
<dbReference type="NCBIfam" id="TIGR00046">
    <property type="entry name" value="RsmE family RNA methyltransferase"/>
    <property type="match status" value="1"/>
</dbReference>
<keyword evidence="8 12" id="KW-0808">Transferase</keyword>
<dbReference type="InterPro" id="IPR046886">
    <property type="entry name" value="RsmE_MTase_dom"/>
</dbReference>
<comment type="function">
    <text evidence="10 12">Specifically methylates the N3 position of the uracil ring of uridine 1498 (m3U1498) in 16S rRNA. Acts on the fully assembled 30S ribosomal subunit.</text>
</comment>
<dbReference type="PIRSF" id="PIRSF015601">
    <property type="entry name" value="MTase_slr0722"/>
    <property type="match status" value="1"/>
</dbReference>
<dbReference type="eggNOG" id="COG1385">
    <property type="taxonomic scope" value="Bacteria"/>
</dbReference>
<evidence type="ECO:0000256" key="4">
    <source>
        <dbReference type="ARBA" id="ARBA00013673"/>
    </source>
</evidence>
<organism evidence="14 15">
    <name type="scientific">Mesomycoplasma ovipneumoniae 14811</name>
    <dbReference type="NCBI Taxonomy" id="1188239"/>
    <lineage>
        <taxon>Bacteria</taxon>
        <taxon>Bacillati</taxon>
        <taxon>Mycoplasmatota</taxon>
        <taxon>Mycoplasmoidales</taxon>
        <taxon>Metamycoplasmataceae</taxon>
        <taxon>Mesomycoplasma</taxon>
    </lineage>
</organism>
<keyword evidence="5 12" id="KW-0963">Cytoplasm</keyword>
<reference evidence="14 15" key="1">
    <citation type="submission" date="2014-03" db="EMBL/GenBank/DDBJ databases">
        <title>Genome sequence of Mycoplasma ovipneumoniae strain 14811.</title>
        <authorList>
            <person name="Sirand-Pugnet P."/>
            <person name="Breton M."/>
            <person name="Dordet-Frisoni E."/>
            <person name="Baranowski E."/>
            <person name="Barre A."/>
            <person name="Couture C."/>
            <person name="Dupuy V."/>
            <person name="Gaurivaud P."/>
            <person name="Jacob D."/>
            <person name="Lemaitre C."/>
            <person name="Manso-Silvan L."/>
            <person name="Nikolski M."/>
            <person name="Nouvel L.-X."/>
            <person name="Poumarat F."/>
            <person name="Tardy F."/>
            <person name="Thebault P."/>
            <person name="Theil S."/>
            <person name="Citti C."/>
            <person name="Thiaucourt F."/>
            <person name="Blanchard A."/>
        </authorList>
    </citation>
    <scope>NUCLEOTIDE SEQUENCE [LARGE SCALE GENOMIC DNA]</scope>
    <source>
        <strain evidence="14 15">14811</strain>
    </source>
</reference>
<dbReference type="Gene3D" id="3.40.1280.10">
    <property type="match status" value="1"/>
</dbReference>
<proteinExistence type="inferred from homology"/>
<evidence type="ECO:0000256" key="5">
    <source>
        <dbReference type="ARBA" id="ARBA00022490"/>
    </source>
</evidence>
<evidence type="ECO:0000256" key="3">
    <source>
        <dbReference type="ARBA" id="ARBA00012328"/>
    </source>
</evidence>